<evidence type="ECO:0000259" key="5">
    <source>
        <dbReference type="Pfam" id="PF03467"/>
    </source>
</evidence>
<dbReference type="InterPro" id="IPR039722">
    <property type="entry name" value="Upf3"/>
</dbReference>
<dbReference type="EMBL" id="AMZH03000362">
    <property type="protein sequence ID" value="RRT84142.1"/>
    <property type="molecule type" value="Genomic_DNA"/>
</dbReference>
<dbReference type="SUPFAM" id="SSF54928">
    <property type="entry name" value="RNA-binding domain, RBD"/>
    <property type="match status" value="1"/>
</dbReference>
<reference evidence="6 7" key="1">
    <citation type="journal article" date="2014" name="Agronomy (Basel)">
        <title>A Draft Genome Sequence for Ensete ventricosum, the Drought-Tolerant Tree Against Hunger.</title>
        <authorList>
            <person name="Harrison J."/>
            <person name="Moore K.A."/>
            <person name="Paszkiewicz K."/>
            <person name="Jones T."/>
            <person name="Grant M."/>
            <person name="Ambacheew D."/>
            <person name="Muzemil S."/>
            <person name="Studholme D.J."/>
        </authorList>
    </citation>
    <scope>NUCLEOTIDE SEQUENCE [LARGE SCALE GENOMIC DNA]</scope>
</reference>
<gene>
    <name evidence="6" type="ORF">B296_00010534</name>
</gene>
<dbReference type="AlphaFoldDB" id="A0A427B6N6"/>
<proteinExistence type="inferred from homology"/>
<dbReference type="PANTHER" id="PTHR13112:SF0">
    <property type="entry name" value="FI21285P1"/>
    <property type="match status" value="1"/>
</dbReference>
<accession>A0A427B6N6</accession>
<dbReference type="Gene3D" id="3.30.70.330">
    <property type="match status" value="1"/>
</dbReference>
<comment type="subcellular location">
    <subcellularLocation>
        <location evidence="1">Nucleus</location>
    </subcellularLocation>
</comment>
<dbReference type="GO" id="GO:0045727">
    <property type="term" value="P:positive regulation of translation"/>
    <property type="evidence" value="ECO:0007669"/>
    <property type="project" value="TreeGrafter"/>
</dbReference>
<dbReference type="GO" id="GO:0005730">
    <property type="term" value="C:nucleolus"/>
    <property type="evidence" value="ECO:0007669"/>
    <property type="project" value="TreeGrafter"/>
</dbReference>
<dbReference type="InterPro" id="IPR005120">
    <property type="entry name" value="UPF3_dom"/>
</dbReference>
<dbReference type="Pfam" id="PF03467">
    <property type="entry name" value="Smg4_UPF3"/>
    <property type="match status" value="1"/>
</dbReference>
<sequence>MQIFSLATSSHLIGDPSALVFQIEILFGGKSPSHNSRTRRRAGWRCESVEDSRSADCDFGASGDIVLVELSGMAVSSVEHMKDSSDRTKVVVRHLPPSISQSVLMEQIDGRFAGRYDWVFFRPGKNSSRKNQRHSRAYLNFERSEDVVEFAEFFDGHIFVNEKGIHLYFVLIAFT</sequence>
<dbReference type="InterPro" id="IPR035979">
    <property type="entry name" value="RBD_domain_sf"/>
</dbReference>
<name>A0A427B6N6_ENSVE</name>
<dbReference type="GO" id="GO:0005737">
    <property type="term" value="C:cytoplasm"/>
    <property type="evidence" value="ECO:0007669"/>
    <property type="project" value="TreeGrafter"/>
</dbReference>
<organism evidence="6 7">
    <name type="scientific">Ensete ventricosum</name>
    <name type="common">Abyssinian banana</name>
    <name type="synonym">Musa ensete</name>
    <dbReference type="NCBI Taxonomy" id="4639"/>
    <lineage>
        <taxon>Eukaryota</taxon>
        <taxon>Viridiplantae</taxon>
        <taxon>Streptophyta</taxon>
        <taxon>Embryophyta</taxon>
        <taxon>Tracheophyta</taxon>
        <taxon>Spermatophyta</taxon>
        <taxon>Magnoliopsida</taxon>
        <taxon>Liliopsida</taxon>
        <taxon>Zingiberales</taxon>
        <taxon>Musaceae</taxon>
        <taxon>Ensete</taxon>
    </lineage>
</organism>
<dbReference type="GO" id="GO:0000184">
    <property type="term" value="P:nuclear-transcribed mRNA catabolic process, nonsense-mediated decay"/>
    <property type="evidence" value="ECO:0007669"/>
    <property type="project" value="UniProtKB-KW"/>
</dbReference>
<dbReference type="Proteomes" id="UP000287651">
    <property type="component" value="Unassembled WGS sequence"/>
</dbReference>
<evidence type="ECO:0000256" key="4">
    <source>
        <dbReference type="ARBA" id="ARBA00023242"/>
    </source>
</evidence>
<dbReference type="GO" id="GO:0003729">
    <property type="term" value="F:mRNA binding"/>
    <property type="evidence" value="ECO:0007669"/>
    <property type="project" value="TreeGrafter"/>
</dbReference>
<evidence type="ECO:0000313" key="7">
    <source>
        <dbReference type="Proteomes" id="UP000287651"/>
    </source>
</evidence>
<evidence type="ECO:0000256" key="2">
    <source>
        <dbReference type="ARBA" id="ARBA00005991"/>
    </source>
</evidence>
<evidence type="ECO:0000256" key="1">
    <source>
        <dbReference type="ARBA" id="ARBA00004123"/>
    </source>
</evidence>
<keyword evidence="4" id="KW-0539">Nucleus</keyword>
<feature type="domain" description="UPF3" evidence="5">
    <location>
        <begin position="86"/>
        <end position="165"/>
    </location>
</feature>
<protein>
    <recommendedName>
        <fullName evidence="5">UPF3 domain-containing protein</fullName>
    </recommendedName>
</protein>
<evidence type="ECO:0000256" key="3">
    <source>
        <dbReference type="ARBA" id="ARBA00023161"/>
    </source>
</evidence>
<keyword evidence="3" id="KW-0866">Nonsense-mediated mRNA decay</keyword>
<dbReference type="PANTHER" id="PTHR13112">
    <property type="entry name" value="UPF3 REGULATOR OF NONSENSE TRANSCRIPTS-LIKE PROTEIN"/>
    <property type="match status" value="1"/>
</dbReference>
<comment type="caution">
    <text evidence="6">The sequence shown here is derived from an EMBL/GenBank/DDBJ whole genome shotgun (WGS) entry which is preliminary data.</text>
</comment>
<evidence type="ECO:0000313" key="6">
    <source>
        <dbReference type="EMBL" id="RRT84142.1"/>
    </source>
</evidence>
<comment type="similarity">
    <text evidence="2">Belongs to the RENT3 family.</text>
</comment>
<dbReference type="CDD" id="cd12455">
    <property type="entry name" value="RRM_like_Smg4_UPF3"/>
    <property type="match status" value="1"/>
</dbReference>
<dbReference type="InterPro" id="IPR012677">
    <property type="entry name" value="Nucleotide-bd_a/b_plait_sf"/>
</dbReference>